<evidence type="ECO:0000313" key="2">
    <source>
        <dbReference type="Proteomes" id="UP000735302"/>
    </source>
</evidence>
<evidence type="ECO:0000313" key="1">
    <source>
        <dbReference type="EMBL" id="GFO44430.1"/>
    </source>
</evidence>
<comment type="caution">
    <text evidence="1">The sequence shown here is derived from an EMBL/GenBank/DDBJ whole genome shotgun (WGS) entry which is preliminary data.</text>
</comment>
<dbReference type="EMBL" id="BLXT01007956">
    <property type="protein sequence ID" value="GFO44430.1"/>
    <property type="molecule type" value="Genomic_DNA"/>
</dbReference>
<organism evidence="1 2">
    <name type="scientific">Plakobranchus ocellatus</name>
    <dbReference type="NCBI Taxonomy" id="259542"/>
    <lineage>
        <taxon>Eukaryota</taxon>
        <taxon>Metazoa</taxon>
        <taxon>Spiralia</taxon>
        <taxon>Lophotrochozoa</taxon>
        <taxon>Mollusca</taxon>
        <taxon>Gastropoda</taxon>
        <taxon>Heterobranchia</taxon>
        <taxon>Euthyneura</taxon>
        <taxon>Panpulmonata</taxon>
        <taxon>Sacoglossa</taxon>
        <taxon>Placobranchoidea</taxon>
        <taxon>Plakobranchidae</taxon>
        <taxon>Plakobranchus</taxon>
    </lineage>
</organism>
<dbReference type="AlphaFoldDB" id="A0AAV4DK93"/>
<reference evidence="1 2" key="1">
    <citation type="journal article" date="2021" name="Elife">
        <title>Chloroplast acquisition without the gene transfer in kleptoplastic sea slugs, Plakobranchus ocellatus.</title>
        <authorList>
            <person name="Maeda T."/>
            <person name="Takahashi S."/>
            <person name="Yoshida T."/>
            <person name="Shimamura S."/>
            <person name="Takaki Y."/>
            <person name="Nagai Y."/>
            <person name="Toyoda A."/>
            <person name="Suzuki Y."/>
            <person name="Arimoto A."/>
            <person name="Ishii H."/>
            <person name="Satoh N."/>
            <person name="Nishiyama T."/>
            <person name="Hasebe M."/>
            <person name="Maruyama T."/>
            <person name="Minagawa J."/>
            <person name="Obokata J."/>
            <person name="Shigenobu S."/>
        </authorList>
    </citation>
    <scope>NUCLEOTIDE SEQUENCE [LARGE SCALE GENOMIC DNA]</scope>
</reference>
<keyword evidence="2" id="KW-1185">Reference proteome</keyword>
<sequence>MHSQLKESALRKRFVTVSEALSHHNKNLRKLAPRDRCFIQNQTSSSPKRWDRTGTGIEVKAHDQYVVKVDGSGLFTARNRRFLRNFEPAFLEIQICIFARPLRPVTRLPGNRALSRRPTRCPICYSRLCAEHF</sequence>
<protein>
    <submittedName>
        <fullName evidence="1">Protein wnt</fullName>
    </submittedName>
</protein>
<proteinExistence type="predicted"/>
<name>A0AAV4DK93_9GAST</name>
<gene>
    <name evidence="1" type="ORF">PoB_007093500</name>
</gene>
<dbReference type="Proteomes" id="UP000735302">
    <property type="component" value="Unassembled WGS sequence"/>
</dbReference>
<accession>A0AAV4DK93</accession>